<dbReference type="InterPro" id="IPR035901">
    <property type="entry name" value="GIY-YIG_endonuc_sf"/>
</dbReference>
<reference evidence="3 4" key="1">
    <citation type="submission" date="2020-08" db="EMBL/GenBank/DDBJ databases">
        <title>Genome sequence of Hymenobacter qilianensis JCM 19763T.</title>
        <authorList>
            <person name="Hyun D.-W."/>
            <person name="Bae J.-W."/>
        </authorList>
    </citation>
    <scope>NUCLEOTIDE SEQUENCE [LARGE SCALE GENOMIC DNA]</scope>
    <source>
        <strain evidence="3 4">JCM 19763</strain>
    </source>
</reference>
<dbReference type="Gene3D" id="3.40.1440.10">
    <property type="entry name" value="GIY-YIG endonuclease"/>
    <property type="match status" value="1"/>
</dbReference>
<dbReference type="Proteomes" id="UP000516093">
    <property type="component" value="Chromosome"/>
</dbReference>
<evidence type="ECO:0000259" key="2">
    <source>
        <dbReference type="PROSITE" id="PS50164"/>
    </source>
</evidence>
<gene>
    <name evidence="3" type="ORF">H9L05_13870</name>
</gene>
<dbReference type="KEGG" id="hqi:H9L05_13870"/>
<dbReference type="PANTHER" id="PTHR34477">
    <property type="entry name" value="UPF0213 PROTEIN YHBQ"/>
    <property type="match status" value="1"/>
</dbReference>
<evidence type="ECO:0000313" key="4">
    <source>
        <dbReference type="Proteomes" id="UP000516093"/>
    </source>
</evidence>
<dbReference type="InterPro" id="IPR050190">
    <property type="entry name" value="UPF0213_domain"/>
</dbReference>
<evidence type="ECO:0000256" key="1">
    <source>
        <dbReference type="ARBA" id="ARBA00007435"/>
    </source>
</evidence>
<protein>
    <submittedName>
        <fullName evidence="3">GIY-YIG nuclease family protein</fullName>
    </submittedName>
</protein>
<keyword evidence="4" id="KW-1185">Reference proteome</keyword>
<dbReference type="SUPFAM" id="SSF82771">
    <property type="entry name" value="GIY-YIG endonuclease"/>
    <property type="match status" value="1"/>
</dbReference>
<dbReference type="Pfam" id="PF01541">
    <property type="entry name" value="GIY-YIG"/>
    <property type="match status" value="1"/>
</dbReference>
<dbReference type="SMART" id="SM00465">
    <property type="entry name" value="GIYc"/>
    <property type="match status" value="1"/>
</dbReference>
<accession>A0A7H0GSB2</accession>
<dbReference type="InterPro" id="IPR000305">
    <property type="entry name" value="GIY-YIG_endonuc"/>
</dbReference>
<comment type="similarity">
    <text evidence="1">Belongs to the UPF0213 family.</text>
</comment>
<dbReference type="CDD" id="cd10448">
    <property type="entry name" value="GIY-YIG_unchar_3"/>
    <property type="match status" value="1"/>
</dbReference>
<evidence type="ECO:0000313" key="3">
    <source>
        <dbReference type="EMBL" id="QNP51178.1"/>
    </source>
</evidence>
<dbReference type="PROSITE" id="PS50164">
    <property type="entry name" value="GIY_YIG"/>
    <property type="match status" value="1"/>
</dbReference>
<dbReference type="EMBL" id="CP060784">
    <property type="protein sequence ID" value="QNP51178.1"/>
    <property type="molecule type" value="Genomic_DNA"/>
</dbReference>
<proteinExistence type="inferred from homology"/>
<dbReference type="AlphaFoldDB" id="A0A7H0GSB2"/>
<feature type="domain" description="GIY-YIG" evidence="2">
    <location>
        <begin position="1"/>
        <end position="79"/>
    </location>
</feature>
<name>A0A7H0GSB2_9BACT</name>
<sequence>MPYYVYITTNPAKTVLYIGITNSLLQRMAQHYSNRGTNQTFAGRYFCYNLLYFEEYSDSKAAIEREKELKGWRRAKKEALIASDNSDWLFLQPQKTQDCIGDKVLPSSG</sequence>
<organism evidence="3 4">
    <name type="scientific">Hymenobacter qilianensis</name>
    <dbReference type="NCBI Taxonomy" id="1385715"/>
    <lineage>
        <taxon>Bacteria</taxon>
        <taxon>Pseudomonadati</taxon>
        <taxon>Bacteroidota</taxon>
        <taxon>Cytophagia</taxon>
        <taxon>Cytophagales</taxon>
        <taxon>Hymenobacteraceae</taxon>
        <taxon>Hymenobacter</taxon>
    </lineage>
</organism>
<dbReference type="PANTHER" id="PTHR34477:SF5">
    <property type="entry name" value="BSL5627 PROTEIN"/>
    <property type="match status" value="1"/>
</dbReference>